<name>A0AAV4BHK5_9GAST</name>
<keyword evidence="8" id="KW-1185">Reference proteome</keyword>
<dbReference type="SMART" id="SM00175">
    <property type="entry name" value="RAB"/>
    <property type="match status" value="1"/>
</dbReference>
<keyword evidence="5" id="KW-0342">GTP-binding</keyword>
<dbReference type="Proteomes" id="UP000735302">
    <property type="component" value="Unassembled WGS sequence"/>
</dbReference>
<dbReference type="NCBIfam" id="TIGR00231">
    <property type="entry name" value="small_GTP"/>
    <property type="match status" value="1"/>
</dbReference>
<sequence length="313" mass="35551">SGHSTLRDLNDVAEVNDDTELDSISIQSDRRRGRRHKRHRANLKAPEEEEGDSHDEMESDPENIVTRENGFRLPERPKRSPSAGSRGSNRSQRSINREDSVAPAPQAPPKDPDRVHRIYMAGDAAVGKTSFIFRIIKGKFVPNLSSTLGMDFYTKMLDVDGNNTVMELWDTAGQERFRAMTRSYFRRADGVLLLYDVTYERSFLNVREWVNAIEEGAVKKLPIMLVGNKTDMRDEMEKQGRKVVRYEDGLRLSKEIDALFIETSAKEGSNITEAVIELTRMLRTNQDLEVKSVGLQIHELSTKKNSSSCCSRS</sequence>
<dbReference type="GO" id="GO:0003924">
    <property type="term" value="F:GTPase activity"/>
    <property type="evidence" value="ECO:0007669"/>
    <property type="project" value="InterPro"/>
</dbReference>
<dbReference type="PROSITE" id="PS51421">
    <property type="entry name" value="RAS"/>
    <property type="match status" value="1"/>
</dbReference>
<dbReference type="PROSITE" id="PS51419">
    <property type="entry name" value="RAB"/>
    <property type="match status" value="1"/>
</dbReference>
<dbReference type="PRINTS" id="PR00449">
    <property type="entry name" value="RASTRNSFRMNG"/>
</dbReference>
<evidence type="ECO:0000313" key="7">
    <source>
        <dbReference type="EMBL" id="GFO19088.1"/>
    </source>
</evidence>
<dbReference type="InterPro" id="IPR001806">
    <property type="entry name" value="Small_GTPase"/>
</dbReference>
<dbReference type="SMART" id="SM00177">
    <property type="entry name" value="ARF"/>
    <property type="match status" value="1"/>
</dbReference>
<dbReference type="Pfam" id="PF00071">
    <property type="entry name" value="Ras"/>
    <property type="match status" value="1"/>
</dbReference>
<dbReference type="GO" id="GO:0005525">
    <property type="term" value="F:GTP binding"/>
    <property type="evidence" value="ECO:0007669"/>
    <property type="project" value="UniProtKB-KW"/>
</dbReference>
<reference evidence="7 8" key="1">
    <citation type="journal article" date="2021" name="Elife">
        <title>Chloroplast acquisition without the gene transfer in kleptoplastic sea slugs, Plakobranchus ocellatus.</title>
        <authorList>
            <person name="Maeda T."/>
            <person name="Takahashi S."/>
            <person name="Yoshida T."/>
            <person name="Shimamura S."/>
            <person name="Takaki Y."/>
            <person name="Nagai Y."/>
            <person name="Toyoda A."/>
            <person name="Suzuki Y."/>
            <person name="Arimoto A."/>
            <person name="Ishii H."/>
            <person name="Satoh N."/>
            <person name="Nishiyama T."/>
            <person name="Hasebe M."/>
            <person name="Maruyama T."/>
            <person name="Minagawa J."/>
            <person name="Obokata J."/>
            <person name="Shigenobu S."/>
        </authorList>
    </citation>
    <scope>NUCLEOTIDE SEQUENCE [LARGE SCALE GENOMIC DNA]</scope>
</reference>
<feature type="region of interest" description="Disordered" evidence="6">
    <location>
        <begin position="1"/>
        <end position="114"/>
    </location>
</feature>
<dbReference type="EMBL" id="BLXT01005012">
    <property type="protein sequence ID" value="GFO19088.1"/>
    <property type="molecule type" value="Genomic_DNA"/>
</dbReference>
<dbReference type="SMART" id="SM00176">
    <property type="entry name" value="RAN"/>
    <property type="match status" value="1"/>
</dbReference>
<feature type="compositionally biased region" description="Basic residues" evidence="6">
    <location>
        <begin position="31"/>
        <end position="42"/>
    </location>
</feature>
<dbReference type="SMART" id="SM00174">
    <property type="entry name" value="RHO"/>
    <property type="match status" value="1"/>
</dbReference>
<evidence type="ECO:0000256" key="6">
    <source>
        <dbReference type="SAM" id="MobiDB-lite"/>
    </source>
</evidence>
<dbReference type="InterPro" id="IPR027417">
    <property type="entry name" value="P-loop_NTPase"/>
</dbReference>
<keyword evidence="2" id="KW-0963">Cytoplasm</keyword>
<feature type="compositionally biased region" description="Basic and acidic residues" evidence="6">
    <location>
        <begin position="1"/>
        <end position="10"/>
    </location>
</feature>
<evidence type="ECO:0000256" key="5">
    <source>
        <dbReference type="ARBA" id="ARBA00023134"/>
    </source>
</evidence>
<dbReference type="SMART" id="SM00173">
    <property type="entry name" value="RAS"/>
    <property type="match status" value="1"/>
</dbReference>
<dbReference type="SUPFAM" id="SSF52540">
    <property type="entry name" value="P-loop containing nucleoside triphosphate hydrolases"/>
    <property type="match status" value="1"/>
</dbReference>
<evidence type="ECO:0000256" key="3">
    <source>
        <dbReference type="ARBA" id="ARBA00022741"/>
    </source>
</evidence>
<keyword evidence="4" id="KW-0175">Coiled coil</keyword>
<dbReference type="InterPro" id="IPR050227">
    <property type="entry name" value="Rab"/>
</dbReference>
<dbReference type="CDD" id="cd00154">
    <property type="entry name" value="Rab"/>
    <property type="match status" value="1"/>
</dbReference>
<organism evidence="7 8">
    <name type="scientific">Plakobranchus ocellatus</name>
    <dbReference type="NCBI Taxonomy" id="259542"/>
    <lineage>
        <taxon>Eukaryota</taxon>
        <taxon>Metazoa</taxon>
        <taxon>Spiralia</taxon>
        <taxon>Lophotrochozoa</taxon>
        <taxon>Mollusca</taxon>
        <taxon>Gastropoda</taxon>
        <taxon>Heterobranchia</taxon>
        <taxon>Euthyneura</taxon>
        <taxon>Panpulmonata</taxon>
        <taxon>Sacoglossa</taxon>
        <taxon>Placobranchoidea</taxon>
        <taxon>Plakobranchidae</taxon>
        <taxon>Plakobranchus</taxon>
    </lineage>
</organism>
<dbReference type="InterPro" id="IPR005225">
    <property type="entry name" value="Small_GTP-bd"/>
</dbReference>
<evidence type="ECO:0000256" key="1">
    <source>
        <dbReference type="ARBA" id="ARBA00004496"/>
    </source>
</evidence>
<dbReference type="Gene3D" id="3.40.50.300">
    <property type="entry name" value="P-loop containing nucleotide triphosphate hydrolases"/>
    <property type="match status" value="1"/>
</dbReference>
<dbReference type="FunFam" id="3.40.50.300:FF:001348">
    <property type="entry name" value="Ras and EF-hand domain-containing protein"/>
    <property type="match status" value="1"/>
</dbReference>
<dbReference type="PANTHER" id="PTHR47977">
    <property type="entry name" value="RAS-RELATED PROTEIN RAB"/>
    <property type="match status" value="1"/>
</dbReference>
<accession>A0AAV4BHK5</accession>
<evidence type="ECO:0000256" key="2">
    <source>
        <dbReference type="ARBA" id="ARBA00022490"/>
    </source>
</evidence>
<comment type="caution">
    <text evidence="7">The sequence shown here is derived from an EMBL/GenBank/DDBJ whole genome shotgun (WGS) entry which is preliminary data.</text>
</comment>
<evidence type="ECO:0000313" key="8">
    <source>
        <dbReference type="Proteomes" id="UP000735302"/>
    </source>
</evidence>
<dbReference type="GO" id="GO:0005737">
    <property type="term" value="C:cytoplasm"/>
    <property type="evidence" value="ECO:0007669"/>
    <property type="project" value="UniProtKB-SubCell"/>
</dbReference>
<feature type="compositionally biased region" description="Basic and acidic residues" evidence="6">
    <location>
        <begin position="69"/>
        <end position="78"/>
    </location>
</feature>
<gene>
    <name evidence="7" type="ORF">PoB_004559300</name>
</gene>
<evidence type="ECO:0000256" key="4">
    <source>
        <dbReference type="ARBA" id="ARBA00023054"/>
    </source>
</evidence>
<feature type="non-terminal residue" evidence="7">
    <location>
        <position position="1"/>
    </location>
</feature>
<feature type="compositionally biased region" description="Polar residues" evidence="6">
    <location>
        <begin position="82"/>
        <end position="94"/>
    </location>
</feature>
<dbReference type="AlphaFoldDB" id="A0AAV4BHK5"/>
<proteinExistence type="predicted"/>
<keyword evidence="3" id="KW-0547">Nucleotide-binding</keyword>
<feature type="compositionally biased region" description="Acidic residues" evidence="6">
    <location>
        <begin position="47"/>
        <end position="61"/>
    </location>
</feature>
<comment type="subcellular location">
    <subcellularLocation>
        <location evidence="1">Cytoplasm</location>
    </subcellularLocation>
</comment>
<protein>
    <submittedName>
        <fullName evidence="7">Ras and EF-hand domain-containing protein homolog</fullName>
    </submittedName>
</protein>